<evidence type="ECO:0000313" key="1">
    <source>
        <dbReference type="EMBL" id="SDB29337.1"/>
    </source>
</evidence>
<name>A0A1G6C8X6_9BACT</name>
<dbReference type="RefSeq" id="WP_092119224.1">
    <property type="nucleotide sequence ID" value="NZ_FMXO01000007.1"/>
</dbReference>
<dbReference type="EMBL" id="FMXO01000007">
    <property type="protein sequence ID" value="SDB29337.1"/>
    <property type="molecule type" value="Genomic_DNA"/>
</dbReference>
<dbReference type="Proteomes" id="UP000198771">
    <property type="component" value="Unassembled WGS sequence"/>
</dbReference>
<dbReference type="OrthoDB" id="337884at2"/>
<accession>A0A1G6C8X6</accession>
<dbReference type="InterPro" id="IPR018841">
    <property type="entry name" value="DUF2442"/>
</dbReference>
<reference evidence="1 2" key="1">
    <citation type="submission" date="2016-10" db="EMBL/GenBank/DDBJ databases">
        <authorList>
            <person name="de Groot N.N."/>
        </authorList>
    </citation>
    <scope>NUCLEOTIDE SEQUENCE [LARGE SCALE GENOMIC DNA]</scope>
    <source>
        <strain evidence="1 2">ASO4-2</strain>
    </source>
</reference>
<sequence length="88" mass="9876">MTIAIREHEPRLLNVHVTEDEISVFLADGRTVCVPLAWSWRLSGATPEQRQNYRLIGDGQGIHWPDVDEDISVAGMLSGSPARRRIPD</sequence>
<protein>
    <recommendedName>
        <fullName evidence="3">DUF2442 domain-containing protein</fullName>
    </recommendedName>
</protein>
<dbReference type="AlphaFoldDB" id="A0A1G6C8X6"/>
<dbReference type="Pfam" id="PF10387">
    <property type="entry name" value="DUF2442"/>
    <property type="match status" value="1"/>
</dbReference>
<organism evidence="1 2">
    <name type="scientific">Desulfonatronum thiosulfatophilum</name>
    <dbReference type="NCBI Taxonomy" id="617002"/>
    <lineage>
        <taxon>Bacteria</taxon>
        <taxon>Pseudomonadati</taxon>
        <taxon>Thermodesulfobacteriota</taxon>
        <taxon>Desulfovibrionia</taxon>
        <taxon>Desulfovibrionales</taxon>
        <taxon>Desulfonatronaceae</taxon>
        <taxon>Desulfonatronum</taxon>
    </lineage>
</organism>
<proteinExistence type="predicted"/>
<dbReference type="STRING" id="617002.SAMN05660653_01408"/>
<gene>
    <name evidence="1" type="ORF">SAMN05660653_01408</name>
</gene>
<dbReference type="Gene3D" id="3.30.2020.40">
    <property type="entry name" value="Uncharacterised protein PF10387, DUF2442"/>
    <property type="match status" value="1"/>
</dbReference>
<keyword evidence="2" id="KW-1185">Reference proteome</keyword>
<evidence type="ECO:0008006" key="3">
    <source>
        <dbReference type="Google" id="ProtNLM"/>
    </source>
</evidence>
<evidence type="ECO:0000313" key="2">
    <source>
        <dbReference type="Proteomes" id="UP000198771"/>
    </source>
</evidence>